<feature type="chain" id="PRO_5007132494" evidence="15">
    <location>
        <begin position="18"/>
        <end position="1197"/>
    </location>
</feature>
<dbReference type="SUPFAM" id="SSF56935">
    <property type="entry name" value="Porins"/>
    <property type="match status" value="1"/>
</dbReference>
<keyword evidence="7 15" id="KW-0732">Signal</keyword>
<dbReference type="InterPro" id="IPR027385">
    <property type="entry name" value="Beta-barrel_OMP"/>
</dbReference>
<dbReference type="GO" id="GO:0015344">
    <property type="term" value="F:siderophore uptake transmembrane transporter activity"/>
    <property type="evidence" value="ECO:0007669"/>
    <property type="project" value="TreeGrafter"/>
</dbReference>
<dbReference type="OrthoDB" id="9760333at2"/>
<dbReference type="InterPro" id="IPR037066">
    <property type="entry name" value="Plug_dom_sf"/>
</dbReference>
<evidence type="ECO:0000256" key="7">
    <source>
        <dbReference type="ARBA" id="ARBA00022729"/>
    </source>
</evidence>
<evidence type="ECO:0000256" key="11">
    <source>
        <dbReference type="ARBA" id="ARBA00023170"/>
    </source>
</evidence>
<evidence type="ECO:0000256" key="2">
    <source>
        <dbReference type="ARBA" id="ARBA00009810"/>
    </source>
</evidence>
<comment type="caution">
    <text evidence="17">The sequence shown here is derived from an EMBL/GenBank/DDBJ whole genome shotgun (WGS) entry which is preliminary data.</text>
</comment>
<keyword evidence="8" id="KW-0408">Iron</keyword>
<dbReference type="InterPro" id="IPR000531">
    <property type="entry name" value="Beta-barrel_TonB"/>
</dbReference>
<dbReference type="Pfam" id="PF07660">
    <property type="entry name" value="STN"/>
    <property type="match status" value="1"/>
</dbReference>
<dbReference type="Gene3D" id="3.55.50.30">
    <property type="match status" value="1"/>
</dbReference>
<evidence type="ECO:0000256" key="8">
    <source>
        <dbReference type="ARBA" id="ARBA00023004"/>
    </source>
</evidence>
<sequence length="1197" mass="128264">MAMLSVSLLALAPALQAQQLSASQSNTVSFNIPAQPLTSALSAFARQSGVKLAYPASLTAGKSAPALSGQYTPDAALSQLLSGSGLSFSFTAANVATISDPNSGADAGAAVDGAIALDTIDVSGGGIAGTSVYTPYETAASTAHISAENIERFRGASPADMFRGTPGVMSGEARNGGAGIDVNIRGMQGFGRVATTVDGAENNVTVYQGYQGLSNRTFVDPDFIGGVDITKGADAASWGNAGSVAMRTINADDIVKEGNTGGVRVKGGFGTNTSRPNTGDRSGYLFNNPLGWADPTTGYGTATPSATGMDRPGTFTPTSGSGSVAAAYKGENFDVVAGYAYREQGNYHAGTQGNDANPISTGERPFCYPDGSCPYVYRDFIVNGGLANYRAGEEVLNTQLRTESWLAKLNAKLSDEHTLQLGYTGFRSEAGDRMASALGNNGGQAVQQKQTAGTSLDTFTARHRWNPADNDLIQMNVNAYWSHLELRNPIRGGRVSPEAIGLPANFRTGSDSDMWGSDFTNLSKFAFDFGKIDVTNGFSYRAEDTRGSRNAEVVEGWLTPRDAIRHEVAGFTKVAYSPVDWLTLNGALRYSHFWTKDRADPYERTQITSGNSVPGFKIDDGGFSPSAGVMLEPLDGAQLYVNYSNTMRAPSVIESVSAFNSVVAQHGVRPERSSNWELGANLRRDGLLLDDDRGMIKLGYFNWDVKDYLARNVKLIGSNLALNIENIDRAKFEGLEFSGRYEHKGFSADLAANYFLNVEYCRTADTCSAGTLYGDYATNHVQPKYTVDLTVAQKLFEDALTVGGRASYVGPRAIGHGDVTAVGASQFIAPVNWEPYVLVDLFSEYKLTDSLTASLRVENVFDKYYVDPLSLVAQPGPGRTFYASFTKTFGGDDTLPELPSLFTHAETDASGRVDWGGLYAGFHAGAGLARTWGTTTAGDGTANAIAATESADRNFDSGMFGVQAGYNWQLGNGLVLGLEADLSKTYMQGTHKARSTEGTLADAGAVQAATGYDVDWTASLRGRIGYAVTDRLMLYGTGGLSMLRESQTRQQFQSLNYPSQALGKETQIFQIEKDTKNRFGFTVGVGAEYAVSEHWSIRADYGYTRFGAETFSFDKALAGAAQASTEKKQIGTQIVPARFPPTHAVCRRNPLDQRCFEREEPVYEYTYQPGTAHEVSGRAANNALDMHTLKLGINYRF</sequence>
<dbReference type="PROSITE" id="PS52016">
    <property type="entry name" value="TONB_DEPENDENT_REC_3"/>
    <property type="match status" value="1"/>
</dbReference>
<dbReference type="GO" id="GO:0044718">
    <property type="term" value="P:siderophore transmembrane transport"/>
    <property type="evidence" value="ECO:0007669"/>
    <property type="project" value="TreeGrafter"/>
</dbReference>
<dbReference type="CDD" id="cd01347">
    <property type="entry name" value="ligand_gated_channel"/>
    <property type="match status" value="1"/>
</dbReference>
<evidence type="ECO:0000313" key="18">
    <source>
        <dbReference type="Proteomes" id="UP000059074"/>
    </source>
</evidence>
<name>A0A109BAM6_HYPSL</name>
<dbReference type="Pfam" id="PF07715">
    <property type="entry name" value="Plug"/>
    <property type="match status" value="1"/>
</dbReference>
<evidence type="ECO:0000259" key="16">
    <source>
        <dbReference type="SMART" id="SM00965"/>
    </source>
</evidence>
<evidence type="ECO:0000256" key="4">
    <source>
        <dbReference type="ARBA" id="ARBA00022452"/>
    </source>
</evidence>
<evidence type="ECO:0000256" key="5">
    <source>
        <dbReference type="ARBA" id="ARBA00022496"/>
    </source>
</evidence>
<dbReference type="Gene3D" id="2.40.170.20">
    <property type="entry name" value="TonB-dependent receptor, beta-barrel domain"/>
    <property type="match status" value="1"/>
</dbReference>
<keyword evidence="4 13" id="KW-1134">Transmembrane beta strand</keyword>
<keyword evidence="12 13" id="KW-0998">Cell outer membrane</keyword>
<proteinExistence type="inferred from homology"/>
<dbReference type="InterPro" id="IPR036942">
    <property type="entry name" value="Beta-barrel_TonB_sf"/>
</dbReference>
<dbReference type="Gene3D" id="2.170.130.10">
    <property type="entry name" value="TonB-dependent receptor, plug domain"/>
    <property type="match status" value="1"/>
</dbReference>
<organism evidence="17 18">
    <name type="scientific">Hyphomicrobium sulfonivorans</name>
    <dbReference type="NCBI Taxonomy" id="121290"/>
    <lineage>
        <taxon>Bacteria</taxon>
        <taxon>Pseudomonadati</taxon>
        <taxon>Pseudomonadota</taxon>
        <taxon>Alphaproteobacteria</taxon>
        <taxon>Hyphomicrobiales</taxon>
        <taxon>Hyphomicrobiaceae</taxon>
        <taxon>Hyphomicrobium</taxon>
    </lineage>
</organism>
<keyword evidence="9 14" id="KW-0798">TonB box</keyword>
<dbReference type="PANTHER" id="PTHR30069:SF41">
    <property type="entry name" value="HEME_HEMOPEXIN UTILIZATION PROTEIN C"/>
    <property type="match status" value="1"/>
</dbReference>
<protein>
    <submittedName>
        <fullName evidence="17">Iron siderophore receptor protein</fullName>
    </submittedName>
</protein>
<feature type="domain" description="Secretin/TonB short N-terminal" evidence="16">
    <location>
        <begin position="50"/>
        <end position="101"/>
    </location>
</feature>
<dbReference type="Pfam" id="PF00593">
    <property type="entry name" value="TonB_dep_Rec_b-barrel"/>
    <property type="match status" value="1"/>
</dbReference>
<dbReference type="InterPro" id="IPR039426">
    <property type="entry name" value="TonB-dep_rcpt-like"/>
</dbReference>
<keyword evidence="10 13" id="KW-0472">Membrane</keyword>
<keyword evidence="3 13" id="KW-0813">Transport</keyword>
<dbReference type="GO" id="GO:0009279">
    <property type="term" value="C:cell outer membrane"/>
    <property type="evidence" value="ECO:0007669"/>
    <property type="project" value="UniProtKB-SubCell"/>
</dbReference>
<evidence type="ECO:0000256" key="12">
    <source>
        <dbReference type="ARBA" id="ARBA00023237"/>
    </source>
</evidence>
<dbReference type="InterPro" id="IPR011250">
    <property type="entry name" value="OMP/PagP_B-barrel"/>
</dbReference>
<dbReference type="SMART" id="SM00965">
    <property type="entry name" value="STN"/>
    <property type="match status" value="1"/>
</dbReference>
<evidence type="ECO:0000256" key="15">
    <source>
        <dbReference type="SAM" id="SignalP"/>
    </source>
</evidence>
<evidence type="ECO:0000313" key="17">
    <source>
        <dbReference type="EMBL" id="KWT65291.1"/>
    </source>
</evidence>
<dbReference type="PANTHER" id="PTHR30069">
    <property type="entry name" value="TONB-DEPENDENT OUTER MEMBRANE RECEPTOR"/>
    <property type="match status" value="1"/>
</dbReference>
<dbReference type="STRING" id="121290.APY04_3040"/>
<accession>A0A109BAM6</accession>
<keyword evidence="18" id="KW-1185">Reference proteome</keyword>
<feature type="signal peptide" evidence="15">
    <location>
        <begin position="1"/>
        <end position="17"/>
    </location>
</feature>
<evidence type="ECO:0000256" key="3">
    <source>
        <dbReference type="ARBA" id="ARBA00022448"/>
    </source>
</evidence>
<dbReference type="PATRIC" id="fig|121290.4.peg.646"/>
<evidence type="ECO:0000256" key="10">
    <source>
        <dbReference type="ARBA" id="ARBA00023136"/>
    </source>
</evidence>
<dbReference type="RefSeq" id="WP_068464041.1">
    <property type="nucleotide sequence ID" value="NZ_LMTR01000082.1"/>
</dbReference>
<evidence type="ECO:0000256" key="9">
    <source>
        <dbReference type="ARBA" id="ARBA00023077"/>
    </source>
</evidence>
<gene>
    <name evidence="17" type="ORF">APY04_3040</name>
</gene>
<comment type="subcellular location">
    <subcellularLocation>
        <location evidence="1 13">Cell outer membrane</location>
        <topology evidence="1 13">Multi-pass membrane protein</topology>
    </subcellularLocation>
</comment>
<evidence type="ECO:0000256" key="6">
    <source>
        <dbReference type="ARBA" id="ARBA00022692"/>
    </source>
</evidence>
<dbReference type="SUPFAM" id="SSF56925">
    <property type="entry name" value="OMPA-like"/>
    <property type="match status" value="1"/>
</dbReference>
<dbReference type="AlphaFoldDB" id="A0A109BAM6"/>
<dbReference type="InterPro" id="IPR012910">
    <property type="entry name" value="Plug_dom"/>
</dbReference>
<evidence type="ECO:0000256" key="13">
    <source>
        <dbReference type="PROSITE-ProRule" id="PRU01360"/>
    </source>
</evidence>
<keyword evidence="11 17" id="KW-0675">Receptor</keyword>
<evidence type="ECO:0000256" key="1">
    <source>
        <dbReference type="ARBA" id="ARBA00004571"/>
    </source>
</evidence>
<dbReference type="InterPro" id="IPR011662">
    <property type="entry name" value="Secretin/TonB_short_N"/>
</dbReference>
<comment type="similarity">
    <text evidence="2 13 14">Belongs to the TonB-dependent receptor family.</text>
</comment>
<evidence type="ECO:0000256" key="14">
    <source>
        <dbReference type="RuleBase" id="RU003357"/>
    </source>
</evidence>
<keyword evidence="6 13" id="KW-0812">Transmembrane</keyword>
<reference evidence="17 18" key="1">
    <citation type="submission" date="2015-10" db="EMBL/GenBank/DDBJ databases">
        <title>Transcriptomic analysis of a linuron degrading triple-species bacterial consortium.</title>
        <authorList>
            <person name="Albers P."/>
        </authorList>
    </citation>
    <scope>NUCLEOTIDE SEQUENCE [LARGE SCALE GENOMIC DNA]</scope>
    <source>
        <strain evidence="17 18">WDL6</strain>
    </source>
</reference>
<keyword evidence="5" id="KW-0410">Iron transport</keyword>
<dbReference type="Proteomes" id="UP000059074">
    <property type="component" value="Unassembled WGS sequence"/>
</dbReference>
<dbReference type="Gene3D" id="2.40.160.20">
    <property type="match status" value="1"/>
</dbReference>
<dbReference type="Pfam" id="PF13505">
    <property type="entry name" value="OMP_b-brl"/>
    <property type="match status" value="1"/>
</dbReference>
<dbReference type="EMBL" id="LMTR01000082">
    <property type="protein sequence ID" value="KWT65291.1"/>
    <property type="molecule type" value="Genomic_DNA"/>
</dbReference>
<keyword evidence="5" id="KW-0406">Ion transport</keyword>